<sequence>MSGLFVSRLGAALTRLGWLYNHNGAPEGFKSNKKQTANNGVVFICCTESVCRGFWYPTANNGVVFTLQYIMSLRWLQVSDCEQWGCF</sequence>
<accession>A0A8B0SW07</accession>
<evidence type="ECO:0000313" key="1">
    <source>
        <dbReference type="EMBL" id="QTX13917.1"/>
    </source>
</evidence>
<dbReference type="AlphaFoldDB" id="A0A8B0SW07"/>
<dbReference type="EMBL" id="MN956836">
    <property type="protein sequence ID" value="QTX13917.1"/>
    <property type="molecule type" value="Genomic_DNA"/>
</dbReference>
<reference evidence="1" key="1">
    <citation type="submission" date="2020-01" db="EMBL/GenBank/DDBJ databases">
        <authorList>
            <person name="Qin S."/>
        </authorList>
    </citation>
    <scope>NUCLEOTIDE SEQUENCE</scope>
    <source>
        <strain evidence="1">CVir17-16-YZ6g</strain>
        <plasmid evidence="1">p17-15-vir-like</plasmid>
    </source>
</reference>
<proteinExistence type="predicted"/>
<protein>
    <submittedName>
        <fullName evidence="1">Uncharacterized protein</fullName>
    </submittedName>
</protein>
<organism evidence="1">
    <name type="scientific">Klebsiella pneumoniae</name>
    <dbReference type="NCBI Taxonomy" id="573"/>
    <lineage>
        <taxon>Bacteria</taxon>
        <taxon>Pseudomonadati</taxon>
        <taxon>Pseudomonadota</taxon>
        <taxon>Gammaproteobacteria</taxon>
        <taxon>Enterobacterales</taxon>
        <taxon>Enterobacteriaceae</taxon>
        <taxon>Klebsiella/Raoultella group</taxon>
        <taxon>Klebsiella</taxon>
        <taxon>Klebsiella pneumoniae complex</taxon>
    </lineage>
</organism>
<keyword evidence="1" id="KW-0614">Plasmid</keyword>
<name>A0A8B0SW07_KLEPN</name>
<geneLocation type="plasmid" evidence="1">
    <name>p17-15-vir-like</name>
</geneLocation>